<dbReference type="GO" id="GO:0009103">
    <property type="term" value="P:lipopolysaccharide biosynthetic process"/>
    <property type="evidence" value="ECO:0007669"/>
    <property type="project" value="TreeGrafter"/>
</dbReference>
<gene>
    <name evidence="10" type="ORF">SAMN04490209_3821</name>
</gene>
<dbReference type="GO" id="GO:0010041">
    <property type="term" value="P:response to iron(III) ion"/>
    <property type="evidence" value="ECO:0007669"/>
    <property type="project" value="TreeGrafter"/>
</dbReference>
<feature type="transmembrane region" description="Helical" evidence="8">
    <location>
        <begin position="166"/>
        <end position="190"/>
    </location>
</feature>
<accession>A0AAE8L0N6</accession>
<dbReference type="InterPro" id="IPR050297">
    <property type="entry name" value="LipidA_mod_glycosyltrf_83"/>
</dbReference>
<evidence type="ECO:0000256" key="4">
    <source>
        <dbReference type="ARBA" id="ARBA00022679"/>
    </source>
</evidence>
<sequence length="516" mass="58668">MFSDYLKNKHKTIVLGGCILLVGAWVRLHDIDKSGIWTDEAFSLILSAKSLPDILYHTARDVHPPLFYLILHGWMLLFGDGVHTARLLSVIFGIVNVVLAMWLMRLLAGWRAMMLGGLLVALLPMAVRYSQEVRMYVLYATFMLGAMIALVMWLEQPHRRRWLIAYCLLMVAGLYTHYFTVTCAFAHWLYLAFLTSTQPKGERCLMRPSWWVANAAIALMFIPWLPSLIQQMKYSGFDWIPASEIKTIFGVFWQFLNANEGTGYAPVTFYSLAVLLMLMSVFIVIEGNRLGKKYALLVTMAWGPIGLIIVVSIFKPLFVYRYFQMCAFAYSMIAAAVLDRLLERSYVVFLTVLALVAYIQIDGLSVVYAKNPQNLQEFNQFNRLASEVKSHSVSQDGLLVLNFFLQLPMVYYFKGDTLPMYYTPLNSDGTSSRPDGYQVWTLFNEHADRVYVERLESLTTGSGRVWLMDGVWGGSSTHKLPDHWQLLQTLTVGAAKAELFVIRRQDAPVQKTAGSP</sequence>
<dbReference type="PANTHER" id="PTHR33908">
    <property type="entry name" value="MANNOSYLTRANSFERASE YKCB-RELATED"/>
    <property type="match status" value="1"/>
</dbReference>
<keyword evidence="3 10" id="KW-0328">Glycosyltransferase</keyword>
<evidence type="ECO:0000259" key="9">
    <source>
        <dbReference type="Pfam" id="PF13231"/>
    </source>
</evidence>
<dbReference type="InterPro" id="IPR038731">
    <property type="entry name" value="RgtA/B/C-like"/>
</dbReference>
<keyword evidence="5 8" id="KW-0812">Transmembrane</keyword>
<comment type="subcellular location">
    <subcellularLocation>
        <location evidence="1">Cell membrane</location>
        <topology evidence="1">Multi-pass membrane protein</topology>
    </subcellularLocation>
</comment>
<evidence type="ECO:0000256" key="2">
    <source>
        <dbReference type="ARBA" id="ARBA00022475"/>
    </source>
</evidence>
<organism evidence="10 11">
    <name type="scientific">Pseudomonas rhodesiae</name>
    <dbReference type="NCBI Taxonomy" id="76760"/>
    <lineage>
        <taxon>Bacteria</taxon>
        <taxon>Pseudomonadati</taxon>
        <taxon>Pseudomonadota</taxon>
        <taxon>Gammaproteobacteria</taxon>
        <taxon>Pseudomonadales</taxon>
        <taxon>Pseudomonadaceae</taxon>
        <taxon>Pseudomonas</taxon>
    </lineage>
</organism>
<evidence type="ECO:0000313" key="10">
    <source>
        <dbReference type="EMBL" id="SDV13187.1"/>
    </source>
</evidence>
<dbReference type="GO" id="GO:0005886">
    <property type="term" value="C:plasma membrane"/>
    <property type="evidence" value="ECO:0007669"/>
    <property type="project" value="UniProtKB-SubCell"/>
</dbReference>
<feature type="transmembrane region" description="Helical" evidence="8">
    <location>
        <begin position="210"/>
        <end position="229"/>
    </location>
</feature>
<feature type="transmembrane region" description="Helical" evidence="8">
    <location>
        <begin position="12"/>
        <end position="28"/>
    </location>
</feature>
<keyword evidence="4" id="KW-0808">Transferase</keyword>
<keyword evidence="6 8" id="KW-1133">Transmembrane helix</keyword>
<dbReference type="EMBL" id="LT629801">
    <property type="protein sequence ID" value="SDV13187.1"/>
    <property type="molecule type" value="Genomic_DNA"/>
</dbReference>
<name>A0AAE8L0N6_9PSED</name>
<protein>
    <submittedName>
        <fullName evidence="10">Dolichyl-phosphate-mannose-protein mannosyltransferase</fullName>
    </submittedName>
</protein>
<evidence type="ECO:0000256" key="6">
    <source>
        <dbReference type="ARBA" id="ARBA00022989"/>
    </source>
</evidence>
<evidence type="ECO:0000256" key="3">
    <source>
        <dbReference type="ARBA" id="ARBA00022676"/>
    </source>
</evidence>
<dbReference type="GO" id="GO:0016763">
    <property type="term" value="F:pentosyltransferase activity"/>
    <property type="evidence" value="ECO:0007669"/>
    <property type="project" value="TreeGrafter"/>
</dbReference>
<evidence type="ECO:0000256" key="7">
    <source>
        <dbReference type="ARBA" id="ARBA00023136"/>
    </source>
</evidence>
<evidence type="ECO:0000256" key="8">
    <source>
        <dbReference type="SAM" id="Phobius"/>
    </source>
</evidence>
<keyword evidence="11" id="KW-1185">Reference proteome</keyword>
<dbReference type="RefSeq" id="WP_052198926.1">
    <property type="nucleotide sequence ID" value="NZ_BAAAEG010000001.1"/>
</dbReference>
<dbReference type="AlphaFoldDB" id="A0AAE8L0N6"/>
<evidence type="ECO:0000313" key="11">
    <source>
        <dbReference type="Proteomes" id="UP000182085"/>
    </source>
</evidence>
<evidence type="ECO:0000256" key="5">
    <source>
        <dbReference type="ARBA" id="ARBA00022692"/>
    </source>
</evidence>
<keyword evidence="7 8" id="KW-0472">Membrane</keyword>
<feature type="domain" description="Glycosyltransferase RgtA/B/C/D-like" evidence="9">
    <location>
        <begin position="63"/>
        <end position="225"/>
    </location>
</feature>
<feature type="transmembrane region" description="Helical" evidence="8">
    <location>
        <begin position="136"/>
        <end position="154"/>
    </location>
</feature>
<evidence type="ECO:0000256" key="1">
    <source>
        <dbReference type="ARBA" id="ARBA00004651"/>
    </source>
</evidence>
<feature type="transmembrane region" description="Helical" evidence="8">
    <location>
        <begin position="267"/>
        <end position="285"/>
    </location>
</feature>
<dbReference type="Pfam" id="PF13231">
    <property type="entry name" value="PMT_2"/>
    <property type="match status" value="1"/>
</dbReference>
<feature type="transmembrane region" description="Helical" evidence="8">
    <location>
        <begin position="345"/>
        <end position="369"/>
    </location>
</feature>
<reference evidence="10 11" key="1">
    <citation type="submission" date="2016-10" db="EMBL/GenBank/DDBJ databases">
        <authorList>
            <person name="Varghese N."/>
            <person name="Submissions S."/>
        </authorList>
    </citation>
    <scope>NUCLEOTIDE SEQUENCE [LARGE SCALE GENOMIC DNA]</scope>
    <source>
        <strain evidence="10 11">BS2777</strain>
    </source>
</reference>
<proteinExistence type="predicted"/>
<dbReference type="Proteomes" id="UP000182085">
    <property type="component" value="Chromosome I"/>
</dbReference>
<dbReference type="PANTHER" id="PTHR33908:SF3">
    <property type="entry name" value="UNDECAPRENYL PHOSPHATE-ALPHA-4-AMINO-4-DEOXY-L-ARABINOSE ARABINOSYL TRANSFERASE"/>
    <property type="match status" value="1"/>
</dbReference>
<keyword evidence="2" id="KW-1003">Cell membrane</keyword>
<feature type="transmembrane region" description="Helical" evidence="8">
    <location>
        <begin position="294"/>
        <end position="314"/>
    </location>
</feature>
<feature type="transmembrane region" description="Helical" evidence="8">
    <location>
        <begin position="84"/>
        <end position="103"/>
    </location>
</feature>
<feature type="transmembrane region" description="Helical" evidence="8">
    <location>
        <begin position="320"/>
        <end position="338"/>
    </location>
</feature>